<comment type="caution">
    <text evidence="1">The sequence shown here is derived from an EMBL/GenBank/DDBJ whole genome shotgun (WGS) entry which is preliminary data.</text>
</comment>
<name>A0A0F0CUM8_9BACT</name>
<evidence type="ECO:0000313" key="1">
    <source>
        <dbReference type="EMBL" id="KJJ85719.1"/>
    </source>
</evidence>
<evidence type="ECO:0000313" key="2">
    <source>
        <dbReference type="Proteomes" id="UP000033428"/>
    </source>
</evidence>
<protein>
    <submittedName>
        <fullName evidence="1">Uncharacterized protein</fullName>
    </submittedName>
</protein>
<gene>
    <name evidence="1" type="ORF">OMAG_000414</name>
</gene>
<sequence>MSCITYIFSDYNRFLCGTKLEILTEPHAKNFAKHYLTQKYCVIRHRPLQFPGTHTLFKNINRHQFLASPKTTKYTFIQKLLLLYIRQIYQTFRNK</sequence>
<dbReference type="AlphaFoldDB" id="A0A0F0CUM8"/>
<reference evidence="1 2" key="1">
    <citation type="submission" date="2015-02" db="EMBL/GenBank/DDBJ databases">
        <title>Single-cell genomics of uncultivated deep-branching MTB reveals a conserved set of magnetosome genes.</title>
        <authorList>
            <person name="Kolinko S."/>
            <person name="Richter M."/>
            <person name="Glockner F.O."/>
            <person name="Brachmann A."/>
            <person name="Schuler D."/>
        </authorList>
    </citation>
    <scope>NUCLEOTIDE SEQUENCE [LARGE SCALE GENOMIC DNA]</scope>
    <source>
        <strain evidence="1">SKK-01</strain>
    </source>
</reference>
<organism evidence="1 2">
    <name type="scientific">Candidatus Omnitrophus magneticus</name>
    <dbReference type="NCBI Taxonomy" id="1609969"/>
    <lineage>
        <taxon>Bacteria</taxon>
        <taxon>Pseudomonadati</taxon>
        <taxon>Candidatus Omnitrophota</taxon>
        <taxon>Candidatus Omnitrophus</taxon>
    </lineage>
</organism>
<dbReference type="Proteomes" id="UP000033428">
    <property type="component" value="Unassembled WGS sequence"/>
</dbReference>
<keyword evidence="2" id="KW-1185">Reference proteome</keyword>
<accession>A0A0F0CUM8</accession>
<proteinExistence type="predicted"/>
<dbReference type="EMBL" id="JYNY01000085">
    <property type="protein sequence ID" value="KJJ85719.1"/>
    <property type="molecule type" value="Genomic_DNA"/>
</dbReference>